<proteinExistence type="predicted"/>
<dbReference type="SUPFAM" id="SSF47413">
    <property type="entry name" value="lambda repressor-like DNA-binding domains"/>
    <property type="match status" value="1"/>
</dbReference>
<gene>
    <name evidence="5" type="ORF">U729_286</name>
</gene>
<dbReference type="Proteomes" id="UP000030635">
    <property type="component" value="Chromosome"/>
</dbReference>
<dbReference type="PROSITE" id="PS50932">
    <property type="entry name" value="HTH_LACI_2"/>
    <property type="match status" value="1"/>
</dbReference>
<evidence type="ECO:0000313" key="5">
    <source>
        <dbReference type="EMBL" id="AIY84848.1"/>
    </source>
</evidence>
<keyword evidence="3" id="KW-0804">Transcription</keyword>
<dbReference type="KEGG" id="cbv:U729_286"/>
<name>A0A0A7FZ33_9CLOT</name>
<evidence type="ECO:0000256" key="3">
    <source>
        <dbReference type="ARBA" id="ARBA00023163"/>
    </source>
</evidence>
<evidence type="ECO:0000313" key="6">
    <source>
        <dbReference type="Proteomes" id="UP000030635"/>
    </source>
</evidence>
<dbReference type="CDD" id="cd01392">
    <property type="entry name" value="HTH_LacI"/>
    <property type="match status" value="1"/>
</dbReference>
<feature type="domain" description="HTH lacI-type" evidence="4">
    <location>
        <begin position="5"/>
        <end position="41"/>
    </location>
</feature>
<evidence type="ECO:0000256" key="2">
    <source>
        <dbReference type="ARBA" id="ARBA00023125"/>
    </source>
</evidence>
<dbReference type="RefSeq" id="WP_039311095.1">
    <property type="nucleotide sequence ID" value="NZ_CP006905.1"/>
</dbReference>
<dbReference type="InterPro" id="IPR028082">
    <property type="entry name" value="Peripla_BP_I"/>
</dbReference>
<dbReference type="Pfam" id="PF13377">
    <property type="entry name" value="Peripla_BP_3"/>
    <property type="match status" value="1"/>
</dbReference>
<keyword evidence="1" id="KW-0805">Transcription regulation</keyword>
<dbReference type="InterPro" id="IPR010982">
    <property type="entry name" value="Lambda_DNA-bd_dom_sf"/>
</dbReference>
<dbReference type="Pfam" id="PF00356">
    <property type="entry name" value="LacI"/>
    <property type="match status" value="1"/>
</dbReference>
<protein>
    <submittedName>
        <fullName evidence="5">Bacterial regulatory s, lacI family protein</fullName>
    </submittedName>
</protein>
<organism evidence="5 6">
    <name type="scientific">Clostridium baratii str. Sullivan</name>
    <dbReference type="NCBI Taxonomy" id="1415775"/>
    <lineage>
        <taxon>Bacteria</taxon>
        <taxon>Bacillati</taxon>
        <taxon>Bacillota</taxon>
        <taxon>Clostridia</taxon>
        <taxon>Eubacteriales</taxon>
        <taxon>Clostridiaceae</taxon>
        <taxon>Clostridium</taxon>
    </lineage>
</organism>
<dbReference type="HOGENOM" id="CLU_037628_6_2_9"/>
<dbReference type="SMART" id="SM00354">
    <property type="entry name" value="HTH_LACI"/>
    <property type="match status" value="1"/>
</dbReference>
<keyword evidence="6" id="KW-1185">Reference proteome</keyword>
<evidence type="ECO:0000256" key="1">
    <source>
        <dbReference type="ARBA" id="ARBA00023015"/>
    </source>
</evidence>
<dbReference type="PANTHER" id="PTHR30146">
    <property type="entry name" value="LACI-RELATED TRANSCRIPTIONAL REPRESSOR"/>
    <property type="match status" value="1"/>
</dbReference>
<reference evidence="5 6" key="1">
    <citation type="journal article" date="2015" name="Infect. Genet. Evol.">
        <title>Genomic sequences of six botulinum neurotoxin-producing strains representing three clostridial species illustrate the mobility and diversity of botulinum neurotoxin genes.</title>
        <authorList>
            <person name="Smith T.J."/>
            <person name="Hill K.K."/>
            <person name="Xie G."/>
            <person name="Foley B.T."/>
            <person name="Williamson C.H."/>
            <person name="Foster J.T."/>
            <person name="Johnson S.L."/>
            <person name="Chertkov O."/>
            <person name="Teshima H."/>
            <person name="Gibbons H.S."/>
            <person name="Johnsky L.A."/>
            <person name="Karavis M.A."/>
            <person name="Smith L.A."/>
        </authorList>
    </citation>
    <scope>NUCLEOTIDE SEQUENCE [LARGE SCALE GENOMIC DNA]</scope>
    <source>
        <strain evidence="5">Sullivan</strain>
    </source>
</reference>
<evidence type="ECO:0000259" key="4">
    <source>
        <dbReference type="PROSITE" id="PS50932"/>
    </source>
</evidence>
<dbReference type="EMBL" id="CP006905">
    <property type="protein sequence ID" value="AIY84848.1"/>
    <property type="molecule type" value="Genomic_DNA"/>
</dbReference>
<dbReference type="GO" id="GO:0003700">
    <property type="term" value="F:DNA-binding transcription factor activity"/>
    <property type="evidence" value="ECO:0007669"/>
    <property type="project" value="TreeGrafter"/>
</dbReference>
<dbReference type="InterPro" id="IPR046335">
    <property type="entry name" value="LacI/GalR-like_sensor"/>
</dbReference>
<dbReference type="AlphaFoldDB" id="A0A0A7FZ33"/>
<dbReference type="Gene3D" id="3.40.50.2300">
    <property type="match status" value="2"/>
</dbReference>
<dbReference type="SUPFAM" id="SSF53822">
    <property type="entry name" value="Periplasmic binding protein-like I"/>
    <property type="match status" value="1"/>
</dbReference>
<accession>A0A0A7FZ33</accession>
<dbReference type="eggNOG" id="COG1609">
    <property type="taxonomic scope" value="Bacteria"/>
</dbReference>
<dbReference type="PANTHER" id="PTHR30146:SF109">
    <property type="entry name" value="HTH-TYPE TRANSCRIPTIONAL REGULATOR GALS"/>
    <property type="match status" value="1"/>
</dbReference>
<dbReference type="InterPro" id="IPR000843">
    <property type="entry name" value="HTH_LacI"/>
</dbReference>
<dbReference type="OrthoDB" id="2026446at2"/>
<sequence>MTKKVTTQDIADSLGVSRNTVSKALNGGGNMSEATRANIIQRAIEMKYKNFTHIEQEVTIKTIALVTNSSPTKSFFSNTLITSLENQIRDRGYTLSIFILHEDELNSLKLPNNFDRNNIEGIVCLELFDVKYSKLISSLGIPTIFIDAYSDIVNDNLSADIIMMENYRSIYSLTKKLILNNFTNLGFIGDYKHCRSFNERWVGFTSALFESNISLDKNQCILDDDSCPYNDINWIISRIKSMPKIPQGFICANDHIAINVMKALKEMNISIPDDILLCGFDDSPSSEIVEPKLTTVHIFNTDIGILAAKTLFDRISDSSIPYQTIYVNSEIKFRDSIGNINI</sequence>
<keyword evidence="2" id="KW-0238">DNA-binding</keyword>
<dbReference type="GO" id="GO:0000976">
    <property type="term" value="F:transcription cis-regulatory region binding"/>
    <property type="evidence" value="ECO:0007669"/>
    <property type="project" value="TreeGrafter"/>
</dbReference>
<dbReference type="Gene3D" id="1.10.260.40">
    <property type="entry name" value="lambda repressor-like DNA-binding domains"/>
    <property type="match status" value="1"/>
</dbReference>